<evidence type="ECO:0000313" key="3">
    <source>
        <dbReference type="EMBL" id="TYB48996.1"/>
    </source>
</evidence>
<dbReference type="InterPro" id="IPR036890">
    <property type="entry name" value="HATPase_C_sf"/>
</dbReference>
<gene>
    <name evidence="3" type="ORF">FXF69_07575</name>
</gene>
<feature type="domain" description="Histidine kinase/HSP90-like ATPase" evidence="2">
    <location>
        <begin position="44"/>
        <end position="148"/>
    </location>
</feature>
<dbReference type="Pfam" id="PF13581">
    <property type="entry name" value="HATPase_c_2"/>
    <property type="match status" value="1"/>
</dbReference>
<dbReference type="InterPro" id="IPR050267">
    <property type="entry name" value="Anti-sigma-factor_SerPK"/>
</dbReference>
<comment type="caution">
    <text evidence="3">The sequence shown here is derived from an EMBL/GenBank/DDBJ whole genome shotgun (WGS) entry which is preliminary data.</text>
</comment>
<keyword evidence="4" id="KW-1185">Reference proteome</keyword>
<keyword evidence="3" id="KW-0547">Nucleotide-binding</keyword>
<dbReference type="PANTHER" id="PTHR35526:SF3">
    <property type="entry name" value="ANTI-SIGMA-F FACTOR RSBW"/>
    <property type="match status" value="1"/>
</dbReference>
<proteinExistence type="predicted"/>
<evidence type="ECO:0000256" key="1">
    <source>
        <dbReference type="ARBA" id="ARBA00022527"/>
    </source>
</evidence>
<dbReference type="AlphaFoldDB" id="A0A5D0NWT5"/>
<organism evidence="3 4">
    <name type="scientific">Actinomadura chibensis</name>
    <dbReference type="NCBI Taxonomy" id="392828"/>
    <lineage>
        <taxon>Bacteria</taxon>
        <taxon>Bacillati</taxon>
        <taxon>Actinomycetota</taxon>
        <taxon>Actinomycetes</taxon>
        <taxon>Streptosporangiales</taxon>
        <taxon>Thermomonosporaceae</taxon>
        <taxon>Actinomadura</taxon>
    </lineage>
</organism>
<dbReference type="CDD" id="cd16936">
    <property type="entry name" value="HATPase_RsbW-like"/>
    <property type="match status" value="1"/>
</dbReference>
<keyword evidence="1" id="KW-0418">Kinase</keyword>
<dbReference type="SUPFAM" id="SSF55874">
    <property type="entry name" value="ATPase domain of HSP90 chaperone/DNA topoisomerase II/histidine kinase"/>
    <property type="match status" value="1"/>
</dbReference>
<dbReference type="GO" id="GO:0005524">
    <property type="term" value="F:ATP binding"/>
    <property type="evidence" value="ECO:0007669"/>
    <property type="project" value="UniProtKB-KW"/>
</dbReference>
<evidence type="ECO:0000313" key="4">
    <source>
        <dbReference type="Proteomes" id="UP000323380"/>
    </source>
</evidence>
<dbReference type="PANTHER" id="PTHR35526">
    <property type="entry name" value="ANTI-SIGMA-F FACTOR RSBW-RELATED"/>
    <property type="match status" value="1"/>
</dbReference>
<dbReference type="InterPro" id="IPR003594">
    <property type="entry name" value="HATPase_dom"/>
</dbReference>
<dbReference type="Proteomes" id="UP000323380">
    <property type="component" value="Unassembled WGS sequence"/>
</dbReference>
<dbReference type="EMBL" id="VSFG01000001">
    <property type="protein sequence ID" value="TYB48996.1"/>
    <property type="molecule type" value="Genomic_DNA"/>
</dbReference>
<reference evidence="3 4" key="1">
    <citation type="submission" date="2019-08" db="EMBL/GenBank/DDBJ databases">
        <title>Actinomadura sp. nov. CYP1-5 isolated from mountain soil.</title>
        <authorList>
            <person name="Songsumanus A."/>
            <person name="Kuncharoen N."/>
            <person name="Kudo T."/>
            <person name="Yuki M."/>
            <person name="Igarashi Y."/>
            <person name="Tanasupawat S."/>
        </authorList>
    </citation>
    <scope>NUCLEOTIDE SEQUENCE [LARGE SCALE GENOMIC DNA]</scope>
    <source>
        <strain evidence="3 4">JCM 14158</strain>
    </source>
</reference>
<protein>
    <submittedName>
        <fullName evidence="3">ATP-binding protein</fullName>
    </submittedName>
</protein>
<dbReference type="Gene3D" id="3.30.565.10">
    <property type="entry name" value="Histidine kinase-like ATPase, C-terminal domain"/>
    <property type="match status" value="1"/>
</dbReference>
<keyword evidence="1" id="KW-0808">Transferase</keyword>
<sequence length="152" mass="16559">MTGYPADSPAGTAGGVDAIFPASAAVPARVRALLRFRLLEWDLREILDDVLLIADELVANAVQSTPDRDIHVRFRRDVEMVEFAVWDSSGEMPVLRPVVELTLDDVRPDPCALEPGRVDGGRGLQIVRALASDCGVRKTEPTGKWVWAAIAL</sequence>
<accession>A0A5D0NWT5</accession>
<evidence type="ECO:0000259" key="2">
    <source>
        <dbReference type="Pfam" id="PF13581"/>
    </source>
</evidence>
<dbReference type="STRING" id="1220554.GCA_001552135_05442"/>
<name>A0A5D0NWT5_9ACTN</name>
<keyword evidence="1" id="KW-0723">Serine/threonine-protein kinase</keyword>
<keyword evidence="3" id="KW-0067">ATP-binding</keyword>
<dbReference type="GO" id="GO:0004674">
    <property type="term" value="F:protein serine/threonine kinase activity"/>
    <property type="evidence" value="ECO:0007669"/>
    <property type="project" value="UniProtKB-KW"/>
</dbReference>